<dbReference type="EMBL" id="PJNI01000008">
    <property type="protein sequence ID" value="PKR80775.1"/>
    <property type="molecule type" value="Genomic_DNA"/>
</dbReference>
<keyword evidence="2" id="KW-1185">Reference proteome</keyword>
<sequence>MKSQLISFLTLIFVLTICSSCKKQNSLCVKTIDANPQEVLVTVDKLILAKQLLASINITNPNIQVHRMVTSSYGSYHVHCHQYVNGINLYLSDVAFHFTSKDEFDYMSGTLINQLNLDDNFQMSEKELKKIFKSTVNDDKFAKERLNAFSKNCLTVEPIYYDLNAMKGENSLDIVKAWKVGPKKNSSIKMIIQDSNAEVISFHNGVIF</sequence>
<organism evidence="1 2">
    <name type="scientific">Brumimicrobium salinarum</name>
    <dbReference type="NCBI Taxonomy" id="2058658"/>
    <lineage>
        <taxon>Bacteria</taxon>
        <taxon>Pseudomonadati</taxon>
        <taxon>Bacteroidota</taxon>
        <taxon>Flavobacteriia</taxon>
        <taxon>Flavobacteriales</taxon>
        <taxon>Crocinitomicaceae</taxon>
        <taxon>Brumimicrobium</taxon>
    </lineage>
</organism>
<reference evidence="1 2" key="1">
    <citation type="submission" date="2017-12" db="EMBL/GenBank/DDBJ databases">
        <title>The draft genome sequence of Brumimicrobium saltpan LHR20.</title>
        <authorList>
            <person name="Do Z.-J."/>
            <person name="Luo H.-R."/>
        </authorList>
    </citation>
    <scope>NUCLEOTIDE SEQUENCE [LARGE SCALE GENOMIC DNA]</scope>
    <source>
        <strain evidence="1 2">LHR20</strain>
    </source>
</reference>
<dbReference type="RefSeq" id="WP_101334557.1">
    <property type="nucleotide sequence ID" value="NZ_PJNI01000008.1"/>
</dbReference>
<evidence type="ECO:0000313" key="2">
    <source>
        <dbReference type="Proteomes" id="UP000236654"/>
    </source>
</evidence>
<evidence type="ECO:0000313" key="1">
    <source>
        <dbReference type="EMBL" id="PKR80775.1"/>
    </source>
</evidence>
<dbReference type="AlphaFoldDB" id="A0A2I0R2J1"/>
<protein>
    <submittedName>
        <fullName evidence="1">Uncharacterized protein</fullName>
    </submittedName>
</protein>
<dbReference type="Proteomes" id="UP000236654">
    <property type="component" value="Unassembled WGS sequence"/>
</dbReference>
<comment type="caution">
    <text evidence="1">The sequence shown here is derived from an EMBL/GenBank/DDBJ whole genome shotgun (WGS) entry which is preliminary data.</text>
</comment>
<name>A0A2I0R2J1_9FLAO</name>
<proteinExistence type="predicted"/>
<accession>A0A2I0R2J1</accession>
<gene>
    <name evidence="1" type="ORF">CW751_08365</name>
</gene>